<dbReference type="EMBL" id="JAENGY010000496">
    <property type="protein sequence ID" value="KAG6961636.1"/>
    <property type="molecule type" value="Genomic_DNA"/>
</dbReference>
<dbReference type="Proteomes" id="UP000709295">
    <property type="component" value="Unassembled WGS sequence"/>
</dbReference>
<dbReference type="AlphaFoldDB" id="A0A8J5IXS0"/>
<evidence type="ECO:0008006" key="4">
    <source>
        <dbReference type="Google" id="ProtNLM"/>
    </source>
</evidence>
<proteinExistence type="predicted"/>
<evidence type="ECO:0000256" key="1">
    <source>
        <dbReference type="SAM" id="MobiDB-lite"/>
    </source>
</evidence>
<reference evidence="2" key="1">
    <citation type="submission" date="2021-01" db="EMBL/GenBank/DDBJ databases">
        <title>Phytophthora aleatoria, a newly-described species from Pinus radiata is distinct from Phytophthora cactorum isolates based on comparative genomics.</title>
        <authorList>
            <person name="Mcdougal R."/>
            <person name="Panda P."/>
            <person name="Williams N."/>
            <person name="Studholme D.J."/>
        </authorList>
    </citation>
    <scope>NUCLEOTIDE SEQUENCE</scope>
    <source>
        <strain evidence="2">NZFS 4037</strain>
    </source>
</reference>
<sequence>MKTGLRSARSRSTASSSTTSTRDNDERVTVGEIAAAVQDSEAPVGRYARLEADEPRHQAEEVYFDKLMGCDEVIVIDKDMGELRLLEEVSGVRVILCHFHLKKYTRTEMAKAEYGRPASFD</sequence>
<name>A0A8J5IXS0_9STRA</name>
<protein>
    <recommendedName>
        <fullName evidence="4">MULE transposase domain-containing protein</fullName>
    </recommendedName>
</protein>
<accession>A0A8J5IXS0</accession>
<gene>
    <name evidence="2" type="ORF">JG688_00008978</name>
</gene>
<feature type="compositionally biased region" description="Low complexity" evidence="1">
    <location>
        <begin position="1"/>
        <end position="21"/>
    </location>
</feature>
<comment type="caution">
    <text evidence="2">The sequence shown here is derived from an EMBL/GenBank/DDBJ whole genome shotgun (WGS) entry which is preliminary data.</text>
</comment>
<evidence type="ECO:0000313" key="3">
    <source>
        <dbReference type="Proteomes" id="UP000709295"/>
    </source>
</evidence>
<keyword evidence="3" id="KW-1185">Reference proteome</keyword>
<organism evidence="2 3">
    <name type="scientific">Phytophthora aleatoria</name>
    <dbReference type="NCBI Taxonomy" id="2496075"/>
    <lineage>
        <taxon>Eukaryota</taxon>
        <taxon>Sar</taxon>
        <taxon>Stramenopiles</taxon>
        <taxon>Oomycota</taxon>
        <taxon>Peronosporomycetes</taxon>
        <taxon>Peronosporales</taxon>
        <taxon>Peronosporaceae</taxon>
        <taxon>Phytophthora</taxon>
    </lineage>
</organism>
<feature type="region of interest" description="Disordered" evidence="1">
    <location>
        <begin position="1"/>
        <end position="29"/>
    </location>
</feature>
<evidence type="ECO:0000313" key="2">
    <source>
        <dbReference type="EMBL" id="KAG6961636.1"/>
    </source>
</evidence>